<dbReference type="GO" id="GO:0009253">
    <property type="term" value="P:peptidoglycan catabolic process"/>
    <property type="evidence" value="ECO:0007669"/>
    <property type="project" value="InterPro"/>
</dbReference>
<sequence>MRIYQLLKRHEGLRLSAYQCSAGKWTIGIGRNLEDNPLSVDEIDALSSMGVKCCEPKAMRLSEESQAYYLLANDIEKINEKLPEMFSNWSEISYTRRDVLRDMAFNLGLSGLANFTKMRAAIEAGNWVDATFEMLNSRWARQVGDCLGQRAYTLAKMMTSDEYPEWTHG</sequence>
<keyword evidence="3" id="KW-0326">Glycosidase</keyword>
<protein>
    <recommendedName>
        <fullName evidence="3">Lysozyme</fullName>
        <ecNumber evidence="3">3.2.1.17</ecNumber>
    </recommendedName>
</protein>
<dbReference type="InterPro" id="IPR023346">
    <property type="entry name" value="Lysozyme-like_dom_sf"/>
</dbReference>
<dbReference type="Proteomes" id="UP000586305">
    <property type="component" value="Unassembled WGS sequence"/>
</dbReference>
<evidence type="ECO:0000313" key="5">
    <source>
        <dbReference type="Proteomes" id="UP000586305"/>
    </source>
</evidence>
<dbReference type="AlphaFoldDB" id="A0A849VBL9"/>
<dbReference type="InterPro" id="IPR023347">
    <property type="entry name" value="Lysozyme_dom_sf"/>
</dbReference>
<dbReference type="EMBL" id="JABBPG010000002">
    <property type="protein sequence ID" value="NOU49973.1"/>
    <property type="molecule type" value="Genomic_DNA"/>
</dbReference>
<organism evidence="4 5">
    <name type="scientific">Pseudoalteromonas caenipelagi</name>
    <dbReference type="NCBI Taxonomy" id="2726988"/>
    <lineage>
        <taxon>Bacteria</taxon>
        <taxon>Pseudomonadati</taxon>
        <taxon>Pseudomonadota</taxon>
        <taxon>Gammaproteobacteria</taxon>
        <taxon>Alteromonadales</taxon>
        <taxon>Pseudoalteromonadaceae</taxon>
        <taxon>Pseudoalteromonas</taxon>
    </lineage>
</organism>
<dbReference type="Pfam" id="PF00959">
    <property type="entry name" value="Phage_lysozyme"/>
    <property type="match status" value="1"/>
</dbReference>
<dbReference type="InterPro" id="IPR002196">
    <property type="entry name" value="Glyco_hydro_24"/>
</dbReference>
<evidence type="ECO:0000256" key="1">
    <source>
        <dbReference type="ARBA" id="ARBA00022529"/>
    </source>
</evidence>
<accession>A0A849VBL9</accession>
<evidence type="ECO:0000256" key="3">
    <source>
        <dbReference type="RuleBase" id="RU003788"/>
    </source>
</evidence>
<dbReference type="GO" id="GO:0003796">
    <property type="term" value="F:lysozyme activity"/>
    <property type="evidence" value="ECO:0007669"/>
    <property type="project" value="UniProtKB-EC"/>
</dbReference>
<comment type="similarity">
    <text evidence="3">Belongs to the glycosyl hydrolase 24 family.</text>
</comment>
<keyword evidence="5" id="KW-1185">Reference proteome</keyword>
<name>A0A849VBL9_9GAMM</name>
<dbReference type="RefSeq" id="WP_171625055.1">
    <property type="nucleotide sequence ID" value="NZ_JABBPG010000002.1"/>
</dbReference>
<dbReference type="GO" id="GO:0016998">
    <property type="term" value="P:cell wall macromolecule catabolic process"/>
    <property type="evidence" value="ECO:0007669"/>
    <property type="project" value="InterPro"/>
</dbReference>
<evidence type="ECO:0000313" key="4">
    <source>
        <dbReference type="EMBL" id="NOU49973.1"/>
    </source>
</evidence>
<keyword evidence="1 3" id="KW-0929">Antimicrobial</keyword>
<comment type="catalytic activity">
    <reaction evidence="3">
        <text>Hydrolysis of (1-&gt;4)-beta-linkages between N-acetylmuramic acid and N-acetyl-D-glucosamine residues in a peptidoglycan and between N-acetyl-D-glucosamine residues in chitodextrins.</text>
        <dbReference type="EC" id="3.2.1.17"/>
    </reaction>
</comment>
<dbReference type="PANTHER" id="PTHR37406:SF1">
    <property type="entry name" value="T4-TYPE LYSOZYME 1-RELATED"/>
    <property type="match status" value="1"/>
</dbReference>
<dbReference type="PANTHER" id="PTHR37406">
    <property type="entry name" value="T4-TYPE LYSOZYME 1-RELATED"/>
    <property type="match status" value="1"/>
</dbReference>
<proteinExistence type="inferred from homology"/>
<dbReference type="SUPFAM" id="SSF53955">
    <property type="entry name" value="Lysozyme-like"/>
    <property type="match status" value="1"/>
</dbReference>
<keyword evidence="3 4" id="KW-0378">Hydrolase</keyword>
<dbReference type="GO" id="GO:0042742">
    <property type="term" value="P:defense response to bacterium"/>
    <property type="evidence" value="ECO:0007669"/>
    <property type="project" value="UniProtKB-KW"/>
</dbReference>
<evidence type="ECO:0000256" key="2">
    <source>
        <dbReference type="ARBA" id="ARBA00022638"/>
    </source>
</evidence>
<dbReference type="Gene3D" id="1.10.530.40">
    <property type="match status" value="1"/>
</dbReference>
<reference evidence="4 5" key="1">
    <citation type="submission" date="2020-04" db="EMBL/GenBank/DDBJ databases">
        <title>Pseudoalteromonas caenipelagi sp. nov., isolated from a tidal flat.</title>
        <authorList>
            <person name="Park S."/>
            <person name="Yoon J.-H."/>
        </authorList>
    </citation>
    <scope>NUCLEOTIDE SEQUENCE [LARGE SCALE GENOMIC DNA]</scope>
    <source>
        <strain evidence="4 5">JBTF-M23</strain>
    </source>
</reference>
<dbReference type="GO" id="GO:0031640">
    <property type="term" value="P:killing of cells of another organism"/>
    <property type="evidence" value="ECO:0007669"/>
    <property type="project" value="UniProtKB-KW"/>
</dbReference>
<dbReference type="InterPro" id="IPR001165">
    <property type="entry name" value="T4-type_lysozyme"/>
</dbReference>
<comment type="caution">
    <text evidence="4">The sequence shown here is derived from an EMBL/GenBank/DDBJ whole genome shotgun (WGS) entry which is preliminary data.</text>
</comment>
<dbReference type="PRINTS" id="PR00684">
    <property type="entry name" value="T4LYSOZYME"/>
</dbReference>
<dbReference type="EC" id="3.2.1.17" evidence="3"/>
<gene>
    <name evidence="4" type="ORF">HG263_05410</name>
</gene>
<keyword evidence="2 3" id="KW-0081">Bacteriolytic enzyme</keyword>
<dbReference type="InterPro" id="IPR052619">
    <property type="entry name" value="Phage_lysozyme-like"/>
</dbReference>